<proteinExistence type="predicted"/>
<evidence type="ECO:0000313" key="2">
    <source>
        <dbReference type="Proteomes" id="UP001218218"/>
    </source>
</evidence>
<gene>
    <name evidence="1" type="ORF">DFH08DRAFT_821193</name>
</gene>
<protein>
    <submittedName>
        <fullName evidence="1">Uncharacterized protein</fullName>
    </submittedName>
</protein>
<keyword evidence="2" id="KW-1185">Reference proteome</keyword>
<dbReference type="PANTHER" id="PTHR33096:SF1">
    <property type="entry name" value="CXC1-LIKE CYSTEINE CLUSTER ASSOCIATED WITH KDZ TRANSPOSASES DOMAIN-CONTAINING PROTEIN"/>
    <property type="match status" value="1"/>
</dbReference>
<dbReference type="EMBL" id="JARIHO010000066">
    <property type="protein sequence ID" value="KAJ7314533.1"/>
    <property type="molecule type" value="Genomic_DNA"/>
</dbReference>
<name>A0AAD6ZAP6_9AGAR</name>
<dbReference type="Pfam" id="PF18758">
    <property type="entry name" value="KDZ"/>
    <property type="match status" value="1"/>
</dbReference>
<organism evidence="1 2">
    <name type="scientific">Mycena albidolilacea</name>
    <dbReference type="NCBI Taxonomy" id="1033008"/>
    <lineage>
        <taxon>Eukaryota</taxon>
        <taxon>Fungi</taxon>
        <taxon>Dikarya</taxon>
        <taxon>Basidiomycota</taxon>
        <taxon>Agaricomycotina</taxon>
        <taxon>Agaricomycetes</taxon>
        <taxon>Agaricomycetidae</taxon>
        <taxon>Agaricales</taxon>
        <taxon>Marasmiineae</taxon>
        <taxon>Mycenaceae</taxon>
        <taxon>Mycena</taxon>
    </lineage>
</organism>
<comment type="caution">
    <text evidence="1">The sequence shown here is derived from an EMBL/GenBank/DDBJ whole genome shotgun (WGS) entry which is preliminary data.</text>
</comment>
<dbReference type="AlphaFoldDB" id="A0AAD6ZAP6"/>
<evidence type="ECO:0000313" key="1">
    <source>
        <dbReference type="EMBL" id="KAJ7314533.1"/>
    </source>
</evidence>
<dbReference type="PANTHER" id="PTHR33096">
    <property type="entry name" value="CXC2 DOMAIN-CONTAINING PROTEIN"/>
    <property type="match status" value="1"/>
</dbReference>
<sequence length="279" mass="31814">MSLCCEQRWKNLTEELTAKMWGIFDETGIFVVLCRHGFVLLMADMVQSGELAKYPLAIVNALLDTFGVDLGIGYDIGCGHSTTIQHSPLGPKAAWLNLKMLVGTFHGHAHNRKCQLDYLATYILGLRLEDIEGAEWQFFRLNGLEAIWIYFAHLDTFEAYANLSMFLVNNYKQAIEILDTEESLKYAMEQAGVTEDMLKSRIQEEKAYLNTLLKELQEETDQMEYYQLLVNLADQKEKFDEAFGESSTVNGNTRRHAHENYNKVVKAVQATECCLSIEV</sequence>
<dbReference type="InterPro" id="IPR040521">
    <property type="entry name" value="KDZ"/>
</dbReference>
<dbReference type="Proteomes" id="UP001218218">
    <property type="component" value="Unassembled WGS sequence"/>
</dbReference>
<reference evidence="1" key="1">
    <citation type="submission" date="2023-03" db="EMBL/GenBank/DDBJ databases">
        <title>Massive genome expansion in bonnet fungi (Mycena s.s.) driven by repeated elements and novel gene families across ecological guilds.</title>
        <authorList>
            <consortium name="Lawrence Berkeley National Laboratory"/>
            <person name="Harder C.B."/>
            <person name="Miyauchi S."/>
            <person name="Viragh M."/>
            <person name="Kuo A."/>
            <person name="Thoen E."/>
            <person name="Andreopoulos B."/>
            <person name="Lu D."/>
            <person name="Skrede I."/>
            <person name="Drula E."/>
            <person name="Henrissat B."/>
            <person name="Morin E."/>
            <person name="Kohler A."/>
            <person name="Barry K."/>
            <person name="LaButti K."/>
            <person name="Morin E."/>
            <person name="Salamov A."/>
            <person name="Lipzen A."/>
            <person name="Mereny Z."/>
            <person name="Hegedus B."/>
            <person name="Baldrian P."/>
            <person name="Stursova M."/>
            <person name="Weitz H."/>
            <person name="Taylor A."/>
            <person name="Grigoriev I.V."/>
            <person name="Nagy L.G."/>
            <person name="Martin F."/>
            <person name="Kauserud H."/>
        </authorList>
    </citation>
    <scope>NUCLEOTIDE SEQUENCE</scope>
    <source>
        <strain evidence="1">CBHHK002</strain>
    </source>
</reference>
<accession>A0AAD6ZAP6</accession>